<evidence type="ECO:0000256" key="2">
    <source>
        <dbReference type="ARBA" id="ARBA00023015"/>
    </source>
</evidence>
<evidence type="ECO:0000259" key="5">
    <source>
        <dbReference type="PROSITE" id="PS50931"/>
    </source>
</evidence>
<keyword evidence="2" id="KW-0805">Transcription regulation</keyword>
<dbReference type="InterPro" id="IPR000847">
    <property type="entry name" value="LysR_HTH_N"/>
</dbReference>
<keyword evidence="3 6" id="KW-0238">DNA-binding</keyword>
<name>A0A4R8LWM4_9BURK</name>
<dbReference type="SUPFAM" id="SSF53850">
    <property type="entry name" value="Periplasmic binding protein-like II"/>
    <property type="match status" value="1"/>
</dbReference>
<dbReference type="InterPro" id="IPR005119">
    <property type="entry name" value="LysR_subst-bd"/>
</dbReference>
<dbReference type="RefSeq" id="WP_134191249.1">
    <property type="nucleotide sequence ID" value="NZ_JBHLUW010000027.1"/>
</dbReference>
<dbReference type="EMBL" id="SORE01000005">
    <property type="protein sequence ID" value="TDY52324.1"/>
    <property type="molecule type" value="Genomic_DNA"/>
</dbReference>
<evidence type="ECO:0000313" key="6">
    <source>
        <dbReference type="EMBL" id="TDY52324.1"/>
    </source>
</evidence>
<keyword evidence="4" id="KW-0804">Transcription</keyword>
<gene>
    <name evidence="6" type="ORF">BX592_105208</name>
</gene>
<organism evidence="6 7">
    <name type="scientific">Paraburkholderia rhizosphaerae</name>
    <dbReference type="NCBI Taxonomy" id="480658"/>
    <lineage>
        <taxon>Bacteria</taxon>
        <taxon>Pseudomonadati</taxon>
        <taxon>Pseudomonadota</taxon>
        <taxon>Betaproteobacteria</taxon>
        <taxon>Burkholderiales</taxon>
        <taxon>Burkholderiaceae</taxon>
        <taxon>Paraburkholderia</taxon>
    </lineage>
</organism>
<evidence type="ECO:0000256" key="1">
    <source>
        <dbReference type="ARBA" id="ARBA00009437"/>
    </source>
</evidence>
<feature type="domain" description="HTH lysR-type" evidence="5">
    <location>
        <begin position="1"/>
        <end position="58"/>
    </location>
</feature>
<dbReference type="GO" id="GO:0003677">
    <property type="term" value="F:DNA binding"/>
    <property type="evidence" value="ECO:0007669"/>
    <property type="project" value="UniProtKB-KW"/>
</dbReference>
<dbReference type="Proteomes" id="UP000295509">
    <property type="component" value="Unassembled WGS sequence"/>
</dbReference>
<dbReference type="Gene3D" id="3.40.190.10">
    <property type="entry name" value="Periplasmic binding protein-like II"/>
    <property type="match status" value="2"/>
</dbReference>
<dbReference type="FunFam" id="1.10.10.10:FF:000001">
    <property type="entry name" value="LysR family transcriptional regulator"/>
    <property type="match status" value="1"/>
</dbReference>
<dbReference type="Pfam" id="PF00126">
    <property type="entry name" value="HTH_1"/>
    <property type="match status" value="1"/>
</dbReference>
<dbReference type="Pfam" id="PF03466">
    <property type="entry name" value="LysR_substrate"/>
    <property type="match status" value="1"/>
</dbReference>
<dbReference type="GO" id="GO:0032993">
    <property type="term" value="C:protein-DNA complex"/>
    <property type="evidence" value="ECO:0007669"/>
    <property type="project" value="TreeGrafter"/>
</dbReference>
<protein>
    <submittedName>
        <fullName evidence="6">DNA-binding transcriptional LysR family regulator</fullName>
    </submittedName>
</protein>
<evidence type="ECO:0000313" key="7">
    <source>
        <dbReference type="Proteomes" id="UP000295509"/>
    </source>
</evidence>
<dbReference type="PROSITE" id="PS50931">
    <property type="entry name" value="HTH_LYSR"/>
    <property type="match status" value="1"/>
</dbReference>
<dbReference type="InterPro" id="IPR036390">
    <property type="entry name" value="WH_DNA-bd_sf"/>
</dbReference>
<proteinExistence type="inferred from homology"/>
<comment type="caution">
    <text evidence="6">The sequence shown here is derived from an EMBL/GenBank/DDBJ whole genome shotgun (WGS) entry which is preliminary data.</text>
</comment>
<dbReference type="InterPro" id="IPR036388">
    <property type="entry name" value="WH-like_DNA-bd_sf"/>
</dbReference>
<dbReference type="GO" id="GO:0003700">
    <property type="term" value="F:DNA-binding transcription factor activity"/>
    <property type="evidence" value="ECO:0007669"/>
    <property type="project" value="InterPro"/>
</dbReference>
<sequence>MELRHLRYFIAVAEQLHFGRAADLLGIAPPTLTVQIQQIESALDAQLFSRTRRSVALTQAGEAFLIEARAALEQFERALNTGRRAGRGELGRVNLGFVGSAAFSGVLQHPVRTFREARPQVLIDAREFPMGELPALVEDGRVDIAFVRMPVDLPDSLRTHVLFRDRFCAALPAEHPLAQVESPLKSRVFAGETFVVPEQREGTLEVGRRGRFTPVIGSAPGGLVAVLTEVSLGVGVAIVPNVLTQAVALPNVVFKEIAGEPIASEVAAVFRRFERAPAVKSLIDQITRTPARAG</sequence>
<evidence type="ECO:0000256" key="3">
    <source>
        <dbReference type="ARBA" id="ARBA00023125"/>
    </source>
</evidence>
<dbReference type="SUPFAM" id="SSF46785">
    <property type="entry name" value="Winged helix' DNA-binding domain"/>
    <property type="match status" value="1"/>
</dbReference>
<dbReference type="PANTHER" id="PTHR30346">
    <property type="entry name" value="TRANSCRIPTIONAL DUAL REGULATOR HCAR-RELATED"/>
    <property type="match status" value="1"/>
</dbReference>
<evidence type="ECO:0000256" key="4">
    <source>
        <dbReference type="ARBA" id="ARBA00023163"/>
    </source>
</evidence>
<reference evidence="6 7" key="1">
    <citation type="submission" date="2019-03" db="EMBL/GenBank/DDBJ databases">
        <title>Genomic Encyclopedia of Type Strains, Phase III (KMG-III): the genomes of soil and plant-associated and newly described type strains.</title>
        <authorList>
            <person name="Whitman W."/>
        </authorList>
    </citation>
    <scope>NUCLEOTIDE SEQUENCE [LARGE SCALE GENOMIC DNA]</scope>
    <source>
        <strain evidence="6 7">LMG 29544</strain>
    </source>
</reference>
<dbReference type="OrthoDB" id="5292387at2"/>
<dbReference type="Gene3D" id="1.10.10.10">
    <property type="entry name" value="Winged helix-like DNA-binding domain superfamily/Winged helix DNA-binding domain"/>
    <property type="match status" value="1"/>
</dbReference>
<comment type="similarity">
    <text evidence="1">Belongs to the LysR transcriptional regulatory family.</text>
</comment>
<keyword evidence="7" id="KW-1185">Reference proteome</keyword>
<dbReference type="AlphaFoldDB" id="A0A4R8LWM4"/>
<accession>A0A4R8LWM4</accession>
<dbReference type="CDD" id="cd08414">
    <property type="entry name" value="PBP2_LTTR_aromatics_like"/>
    <property type="match status" value="1"/>
</dbReference>
<dbReference type="PANTHER" id="PTHR30346:SF30">
    <property type="entry name" value="SMALL NEUTRAL PROTEASE REGULATORY PROTEIN"/>
    <property type="match status" value="1"/>
</dbReference>